<evidence type="ECO:0000313" key="2">
    <source>
        <dbReference type="Proteomes" id="UP000076858"/>
    </source>
</evidence>
<reference evidence="1 2" key="1">
    <citation type="submission" date="2016-03" db="EMBL/GenBank/DDBJ databases">
        <title>EvidentialGene: Evidence-directed Construction of Genes on Genomes.</title>
        <authorList>
            <person name="Gilbert D.G."/>
            <person name="Choi J.-H."/>
            <person name="Mockaitis K."/>
            <person name="Colbourne J."/>
            <person name="Pfrender M."/>
        </authorList>
    </citation>
    <scope>NUCLEOTIDE SEQUENCE [LARGE SCALE GENOMIC DNA]</scope>
    <source>
        <strain evidence="1 2">Xinb3</strain>
        <tissue evidence="1">Complete organism</tissue>
    </source>
</reference>
<protein>
    <submittedName>
        <fullName evidence="1">Uncharacterized protein</fullName>
    </submittedName>
</protein>
<proteinExistence type="predicted"/>
<dbReference type="EMBL" id="LRGB01001348">
    <property type="protein sequence ID" value="KZS12848.1"/>
    <property type="molecule type" value="Genomic_DNA"/>
</dbReference>
<organism evidence="1 2">
    <name type="scientific">Daphnia magna</name>
    <dbReference type="NCBI Taxonomy" id="35525"/>
    <lineage>
        <taxon>Eukaryota</taxon>
        <taxon>Metazoa</taxon>
        <taxon>Ecdysozoa</taxon>
        <taxon>Arthropoda</taxon>
        <taxon>Crustacea</taxon>
        <taxon>Branchiopoda</taxon>
        <taxon>Diplostraca</taxon>
        <taxon>Cladocera</taxon>
        <taxon>Anomopoda</taxon>
        <taxon>Daphniidae</taxon>
        <taxon>Daphnia</taxon>
    </lineage>
</organism>
<sequence length="84" mass="9674">MKCCVEPISAGTRGALVSAVDGRIGTLLTRRLLLWIYGCYWCGRVSSWNFSFFSSLFLPLYRVRSIGVAYWYWIIKFSCHSSFC</sequence>
<dbReference type="Proteomes" id="UP000076858">
    <property type="component" value="Unassembled WGS sequence"/>
</dbReference>
<evidence type="ECO:0000313" key="1">
    <source>
        <dbReference type="EMBL" id="KZS12848.1"/>
    </source>
</evidence>
<gene>
    <name evidence="1" type="ORF">APZ42_022118</name>
</gene>
<dbReference type="AlphaFoldDB" id="A0A164W0Y5"/>
<name>A0A164W0Y5_9CRUS</name>
<accession>A0A164W0Y5</accession>
<keyword evidence="2" id="KW-1185">Reference proteome</keyword>
<comment type="caution">
    <text evidence="1">The sequence shown here is derived from an EMBL/GenBank/DDBJ whole genome shotgun (WGS) entry which is preliminary data.</text>
</comment>